<reference evidence="1 2" key="1">
    <citation type="submission" date="2018-10" db="EMBL/GenBank/DDBJ databases">
        <title>Phylogenomics of Brevibacillus.</title>
        <authorList>
            <person name="Dunlap C."/>
        </authorList>
    </citation>
    <scope>NUCLEOTIDE SEQUENCE [LARGE SCALE GENOMIC DNA]</scope>
    <source>
        <strain evidence="1 2">JCM 12215</strain>
    </source>
</reference>
<protein>
    <submittedName>
        <fullName evidence="1">PilZ domain-containing protein</fullName>
    </submittedName>
</protein>
<dbReference type="OrthoDB" id="2473662at2"/>
<gene>
    <name evidence="1" type="ORF">EDM52_01975</name>
</gene>
<accession>A0A3M8CMV9</accession>
<dbReference type="EMBL" id="RHHR01000003">
    <property type="protein sequence ID" value="RNB76978.1"/>
    <property type="molecule type" value="Genomic_DNA"/>
</dbReference>
<evidence type="ECO:0000313" key="1">
    <source>
        <dbReference type="EMBL" id="RNB76978.1"/>
    </source>
</evidence>
<keyword evidence="2" id="KW-1185">Reference proteome</keyword>
<proteinExistence type="predicted"/>
<dbReference type="AlphaFoldDB" id="A0A3M8CMV9"/>
<organism evidence="1 2">
    <name type="scientific">Brevibacillus invocatus</name>
    <dbReference type="NCBI Taxonomy" id="173959"/>
    <lineage>
        <taxon>Bacteria</taxon>
        <taxon>Bacillati</taxon>
        <taxon>Bacillota</taxon>
        <taxon>Bacilli</taxon>
        <taxon>Bacillales</taxon>
        <taxon>Paenibacillaceae</taxon>
        <taxon>Brevibacillus</taxon>
    </lineage>
</organism>
<dbReference type="RefSeq" id="WP_122907338.1">
    <property type="nucleotide sequence ID" value="NZ_CBCSBE010000016.1"/>
</dbReference>
<name>A0A3M8CMV9_9BACL</name>
<sequence>MADVPSLHPFLTDKRLQRGGVLQMLVSKQVKSPIPIMVEHVKAGYLVVSCESNEKENLQLLGSHVRVRWETEASVQTVDFEVVQEQIVWPIVLLGMIPLSVSVEVTAKAKQDPIAPDYIIQVPYKVMGARPSEEKGEGVLLKFSPTRLIMGTDGYVAKGDFINLSFTVPHTKQEVVGMAKVVEKSFSDSQAVVEMIFTDIHENNHLLIKNYYKKLLETASS</sequence>
<comment type="caution">
    <text evidence="1">The sequence shown here is derived from an EMBL/GenBank/DDBJ whole genome shotgun (WGS) entry which is preliminary data.</text>
</comment>
<evidence type="ECO:0000313" key="2">
    <source>
        <dbReference type="Proteomes" id="UP000282028"/>
    </source>
</evidence>
<dbReference type="Proteomes" id="UP000282028">
    <property type="component" value="Unassembled WGS sequence"/>
</dbReference>